<comment type="caution">
    <text evidence="1">The sequence shown here is derived from an EMBL/GenBank/DDBJ whole genome shotgun (WGS) entry which is preliminary data.</text>
</comment>
<reference evidence="1 2" key="1">
    <citation type="submission" date="2017-09" db="EMBL/GenBank/DDBJ databases">
        <title>Bacterial strain isolated from the female urinary microbiota.</title>
        <authorList>
            <person name="Thomas-White K."/>
            <person name="Kumar N."/>
            <person name="Forster S."/>
            <person name="Putonti C."/>
            <person name="Lawley T."/>
            <person name="Wolfe A.J."/>
        </authorList>
    </citation>
    <scope>NUCLEOTIDE SEQUENCE [LARGE SCALE GENOMIC DNA]</scope>
    <source>
        <strain evidence="1 2">UMB1301</strain>
    </source>
</reference>
<evidence type="ECO:0008006" key="3">
    <source>
        <dbReference type="Google" id="ProtNLM"/>
    </source>
</evidence>
<dbReference type="CDD" id="cd07505">
    <property type="entry name" value="HAD_BPGM-like"/>
    <property type="match status" value="1"/>
</dbReference>
<organism evidence="1 2">
    <name type="scientific">Brevibacterium paucivorans</name>
    <dbReference type="NCBI Taxonomy" id="170994"/>
    <lineage>
        <taxon>Bacteria</taxon>
        <taxon>Bacillati</taxon>
        <taxon>Actinomycetota</taxon>
        <taxon>Actinomycetes</taxon>
        <taxon>Micrococcales</taxon>
        <taxon>Brevibacteriaceae</taxon>
        <taxon>Brevibacterium</taxon>
    </lineage>
</organism>
<dbReference type="PANTHER" id="PTHR43481">
    <property type="entry name" value="FRUCTOSE-1-PHOSPHATE PHOSPHATASE"/>
    <property type="match status" value="1"/>
</dbReference>
<protein>
    <recommendedName>
        <fullName evidence="3">Haloacid dehalogenase</fullName>
    </recommendedName>
</protein>
<sequence>AAQHPRFSALSSRTPSPTLRNALRAEITDELDADYSARLSSGVPVMPGAADLLKQLSSIIPVAVASNGRRTDVMAMLRSADLDHLLHSVCTVEDVAEGKPAPDLYVRAAALIGVAPKDCAAFEDS</sequence>
<dbReference type="InterPro" id="IPR036412">
    <property type="entry name" value="HAD-like_sf"/>
</dbReference>
<dbReference type="OrthoDB" id="9816160at2"/>
<dbReference type="RefSeq" id="WP_146004863.1">
    <property type="nucleotide sequence ID" value="NZ_PNHK01000527.1"/>
</dbReference>
<evidence type="ECO:0000313" key="1">
    <source>
        <dbReference type="EMBL" id="PMD01477.1"/>
    </source>
</evidence>
<dbReference type="EMBL" id="PNHK01000527">
    <property type="protein sequence ID" value="PMD01477.1"/>
    <property type="molecule type" value="Genomic_DNA"/>
</dbReference>
<evidence type="ECO:0000313" key="2">
    <source>
        <dbReference type="Proteomes" id="UP000235598"/>
    </source>
</evidence>
<dbReference type="Pfam" id="PF00702">
    <property type="entry name" value="Hydrolase"/>
    <property type="match status" value="1"/>
</dbReference>
<dbReference type="Gene3D" id="1.10.150.240">
    <property type="entry name" value="Putative phosphatase, domain 2"/>
    <property type="match status" value="1"/>
</dbReference>
<dbReference type="InterPro" id="IPR023214">
    <property type="entry name" value="HAD_sf"/>
</dbReference>
<feature type="non-terminal residue" evidence="1">
    <location>
        <position position="1"/>
    </location>
</feature>
<dbReference type="SUPFAM" id="SSF56784">
    <property type="entry name" value="HAD-like"/>
    <property type="match status" value="1"/>
</dbReference>
<feature type="non-terminal residue" evidence="1">
    <location>
        <position position="125"/>
    </location>
</feature>
<dbReference type="InterPro" id="IPR023198">
    <property type="entry name" value="PGP-like_dom2"/>
</dbReference>
<dbReference type="Proteomes" id="UP000235598">
    <property type="component" value="Unassembled WGS sequence"/>
</dbReference>
<dbReference type="GO" id="GO:0050308">
    <property type="term" value="F:sugar-phosphatase activity"/>
    <property type="evidence" value="ECO:0007669"/>
    <property type="project" value="TreeGrafter"/>
</dbReference>
<dbReference type="PANTHER" id="PTHR43481:SF4">
    <property type="entry name" value="GLYCEROL-1-PHOSPHATE PHOSPHOHYDROLASE 1-RELATED"/>
    <property type="match status" value="1"/>
</dbReference>
<dbReference type="InterPro" id="IPR051806">
    <property type="entry name" value="HAD-like_SPP"/>
</dbReference>
<name>A0A2N6VIR6_9MICO</name>
<accession>A0A2N6VIR6</accession>
<dbReference type="AlphaFoldDB" id="A0A2N6VIR6"/>
<dbReference type="Gene3D" id="3.40.50.1000">
    <property type="entry name" value="HAD superfamily/HAD-like"/>
    <property type="match status" value="1"/>
</dbReference>
<proteinExistence type="predicted"/>
<gene>
    <name evidence="1" type="ORF">CJ199_14875</name>
</gene>
<dbReference type="NCBIfam" id="TIGR01509">
    <property type="entry name" value="HAD-SF-IA-v3"/>
    <property type="match status" value="1"/>
</dbReference>
<dbReference type="InterPro" id="IPR006439">
    <property type="entry name" value="HAD-SF_hydro_IA"/>
</dbReference>